<accession>A0A4P9W130</accession>
<keyword evidence="4" id="KW-1185">Reference proteome</keyword>
<evidence type="ECO:0000256" key="2">
    <source>
        <dbReference type="ARBA" id="ARBA00012176"/>
    </source>
</evidence>
<dbReference type="GO" id="GO:0005783">
    <property type="term" value="C:endoplasmic reticulum"/>
    <property type="evidence" value="ECO:0007669"/>
    <property type="project" value="TreeGrafter"/>
</dbReference>
<dbReference type="Pfam" id="PF02585">
    <property type="entry name" value="PIG-L"/>
    <property type="match status" value="1"/>
</dbReference>
<gene>
    <name evidence="3" type="ORF">BDK51DRAFT_35851</name>
</gene>
<organism evidence="3 4">
    <name type="scientific">Blyttiomyces helicus</name>
    <dbReference type="NCBI Taxonomy" id="388810"/>
    <lineage>
        <taxon>Eukaryota</taxon>
        <taxon>Fungi</taxon>
        <taxon>Fungi incertae sedis</taxon>
        <taxon>Chytridiomycota</taxon>
        <taxon>Chytridiomycota incertae sedis</taxon>
        <taxon>Chytridiomycetes</taxon>
        <taxon>Chytridiomycetes incertae sedis</taxon>
        <taxon>Blyttiomyces</taxon>
    </lineage>
</organism>
<dbReference type="PANTHER" id="PTHR12993">
    <property type="entry name" value="N-ACETYLGLUCOSAMINYL-PHOSPHATIDYLINOSITOL DE-N-ACETYLASE-RELATED"/>
    <property type="match status" value="1"/>
</dbReference>
<evidence type="ECO:0000256" key="1">
    <source>
        <dbReference type="ARBA" id="ARBA00006066"/>
    </source>
</evidence>
<dbReference type="EC" id="3.5.1.89" evidence="2"/>
<dbReference type="EMBL" id="ML000868">
    <property type="protein sequence ID" value="RKO83766.1"/>
    <property type="molecule type" value="Genomic_DNA"/>
</dbReference>
<sequence>MSLILLPFLLPPIASFLLYILTLLRALTTTSPRANLPAPFSTARRILLLTAHPDDECMFFAPTIIRLVEAGVSVHVLCASVGNAAGLGNVRARELVQSCKVLGIKPAHRDKADFTVFITPSRSSTLQDSMTVWWDEAAVADVVSKHLRSAEFDSIITFDSQGISNHPNHRALYSGIRRLKSTNPTPAYSLRTVSLPRKYISILDLVFTCLQPASALFVSSPLECARAQRAMIRHTSQMVWFRHLYIVFSRYMVVNELDRVV</sequence>
<dbReference type="PANTHER" id="PTHR12993:SF11">
    <property type="entry name" value="N-ACETYLGLUCOSAMINYL-PHOSPHATIDYLINOSITOL DE-N-ACETYLASE"/>
    <property type="match status" value="1"/>
</dbReference>
<comment type="similarity">
    <text evidence="1">Belongs to the PIGL family.</text>
</comment>
<dbReference type="GO" id="GO:0006506">
    <property type="term" value="P:GPI anchor biosynthetic process"/>
    <property type="evidence" value="ECO:0007669"/>
    <property type="project" value="UniProtKB-UniPathway"/>
</dbReference>
<proteinExistence type="inferred from homology"/>
<protein>
    <recommendedName>
        <fullName evidence="2">N-acetylglucosaminylphosphatidylinositol deacetylase</fullName>
        <ecNumber evidence="2">3.5.1.89</ecNumber>
    </recommendedName>
</protein>
<reference evidence="4" key="1">
    <citation type="journal article" date="2018" name="Nat. Microbiol.">
        <title>Leveraging single-cell genomics to expand the fungal tree of life.</title>
        <authorList>
            <person name="Ahrendt S.R."/>
            <person name="Quandt C.A."/>
            <person name="Ciobanu D."/>
            <person name="Clum A."/>
            <person name="Salamov A."/>
            <person name="Andreopoulos B."/>
            <person name="Cheng J.F."/>
            <person name="Woyke T."/>
            <person name="Pelin A."/>
            <person name="Henrissat B."/>
            <person name="Reynolds N.K."/>
            <person name="Benny G.L."/>
            <person name="Smith M.E."/>
            <person name="James T.Y."/>
            <person name="Grigoriev I.V."/>
        </authorList>
    </citation>
    <scope>NUCLEOTIDE SEQUENCE [LARGE SCALE GENOMIC DNA]</scope>
</reference>
<dbReference type="OrthoDB" id="440160at2759"/>
<dbReference type="InterPro" id="IPR003737">
    <property type="entry name" value="GlcNAc_PI_deacetylase-related"/>
</dbReference>
<dbReference type="InterPro" id="IPR024078">
    <property type="entry name" value="LmbE-like_dom_sf"/>
</dbReference>
<dbReference type="Gene3D" id="3.40.50.10320">
    <property type="entry name" value="LmbE-like"/>
    <property type="match status" value="1"/>
</dbReference>
<dbReference type="UniPathway" id="UPA00196"/>
<dbReference type="GO" id="GO:0016020">
    <property type="term" value="C:membrane"/>
    <property type="evidence" value="ECO:0007669"/>
    <property type="project" value="GOC"/>
</dbReference>
<dbReference type="AlphaFoldDB" id="A0A4P9W130"/>
<evidence type="ECO:0000313" key="4">
    <source>
        <dbReference type="Proteomes" id="UP000269721"/>
    </source>
</evidence>
<evidence type="ECO:0000313" key="3">
    <source>
        <dbReference type="EMBL" id="RKO83766.1"/>
    </source>
</evidence>
<dbReference type="SUPFAM" id="SSF102588">
    <property type="entry name" value="LmbE-like"/>
    <property type="match status" value="1"/>
</dbReference>
<dbReference type="Proteomes" id="UP000269721">
    <property type="component" value="Unassembled WGS sequence"/>
</dbReference>
<dbReference type="GO" id="GO:0000225">
    <property type="term" value="F:N-acetylglucosaminylphosphatidylinositol deacetylase activity"/>
    <property type="evidence" value="ECO:0007669"/>
    <property type="project" value="UniProtKB-EC"/>
</dbReference>
<name>A0A4P9W130_9FUNG</name>